<evidence type="ECO:0000256" key="1">
    <source>
        <dbReference type="SAM" id="SignalP"/>
    </source>
</evidence>
<dbReference type="PANTHER" id="PTHR45763:SF61">
    <property type="entry name" value="AB HYDROLASE-1 DOMAIN-CONTAINING PROTEIN"/>
    <property type="match status" value="1"/>
</dbReference>
<feature type="chain" id="PRO_5042080831" evidence="1">
    <location>
        <begin position="18"/>
        <end position="349"/>
    </location>
</feature>
<dbReference type="EMBL" id="JAUIZM010000006">
    <property type="protein sequence ID" value="KAK1378100.1"/>
    <property type="molecule type" value="Genomic_DNA"/>
</dbReference>
<proteinExistence type="predicted"/>
<dbReference type="InterPro" id="IPR000073">
    <property type="entry name" value="AB_hydrolase_1"/>
</dbReference>
<comment type="caution">
    <text evidence="3">The sequence shown here is derived from an EMBL/GenBank/DDBJ whole genome shotgun (WGS) entry which is preliminary data.</text>
</comment>
<dbReference type="FunFam" id="3.40.50.1820:FF:000270">
    <property type="entry name" value="Alpha/beta-Hydrolases superfamily protein"/>
    <property type="match status" value="1"/>
</dbReference>
<evidence type="ECO:0000313" key="3">
    <source>
        <dbReference type="EMBL" id="KAK1378100.1"/>
    </source>
</evidence>
<keyword evidence="1" id="KW-0732">Signal</keyword>
<sequence length="349" mass="39245">MFRRTTVFLLIGLLAWAYQEMRPPPPKLCGLSPGGPPVTGPRIKLRDGRHLAYMELGALKDVAKYKIILVHAIDSSKYDTVVTKELLEDMGAYLVTFDRPGYGESDPDPNRTFKSIALDIEELADQLGLGAKFHLVGFSMGGQVVWGCLKYIPGRLAGVALLAPVVNYWWPGFPANLSTEAYSDLYLEDQWALRVSHYIPWLTYWWNTQKLFPSSSVASGRPKVSRHDYELLTKFAVSGKQKDKGYATQQGNFESQYRDIIIGFGKSEFDPMDLNNPFADKDGSVHLWQGDEDGLVPVTLQRYIAGKLPWIRYHELAGAGHIFPFDEHLCEAIFKKLLLGENPQLQTSS</sequence>
<accession>A0AAD8I5X1</accession>
<name>A0AAD8I5X1_9APIA</name>
<keyword evidence="4" id="KW-1185">Reference proteome</keyword>
<dbReference type="GO" id="GO:0016787">
    <property type="term" value="F:hydrolase activity"/>
    <property type="evidence" value="ECO:0007669"/>
    <property type="project" value="UniProtKB-KW"/>
</dbReference>
<evidence type="ECO:0000313" key="4">
    <source>
        <dbReference type="Proteomes" id="UP001237642"/>
    </source>
</evidence>
<evidence type="ECO:0000259" key="2">
    <source>
        <dbReference type="Pfam" id="PF00561"/>
    </source>
</evidence>
<protein>
    <submittedName>
        <fullName evidence="3">AB hydrolase-1 domain-containing protein</fullName>
    </submittedName>
</protein>
<gene>
    <name evidence="3" type="ORF">POM88_024844</name>
</gene>
<dbReference type="Gene3D" id="3.40.50.1820">
    <property type="entry name" value="alpha/beta hydrolase"/>
    <property type="match status" value="1"/>
</dbReference>
<dbReference type="AlphaFoldDB" id="A0AAD8I5X1"/>
<reference evidence="3" key="1">
    <citation type="submission" date="2023-02" db="EMBL/GenBank/DDBJ databases">
        <title>Genome of toxic invasive species Heracleum sosnowskyi carries increased number of genes despite the absence of recent whole-genome duplications.</title>
        <authorList>
            <person name="Schelkunov M."/>
            <person name="Shtratnikova V."/>
            <person name="Makarenko M."/>
            <person name="Klepikova A."/>
            <person name="Omelchenko D."/>
            <person name="Novikova G."/>
            <person name="Obukhova E."/>
            <person name="Bogdanov V."/>
            <person name="Penin A."/>
            <person name="Logacheva M."/>
        </authorList>
    </citation>
    <scope>NUCLEOTIDE SEQUENCE</scope>
    <source>
        <strain evidence="3">Hsosn_3</strain>
        <tissue evidence="3">Leaf</tissue>
    </source>
</reference>
<organism evidence="3 4">
    <name type="scientific">Heracleum sosnowskyi</name>
    <dbReference type="NCBI Taxonomy" id="360622"/>
    <lineage>
        <taxon>Eukaryota</taxon>
        <taxon>Viridiplantae</taxon>
        <taxon>Streptophyta</taxon>
        <taxon>Embryophyta</taxon>
        <taxon>Tracheophyta</taxon>
        <taxon>Spermatophyta</taxon>
        <taxon>Magnoliopsida</taxon>
        <taxon>eudicotyledons</taxon>
        <taxon>Gunneridae</taxon>
        <taxon>Pentapetalae</taxon>
        <taxon>asterids</taxon>
        <taxon>campanulids</taxon>
        <taxon>Apiales</taxon>
        <taxon>Apiaceae</taxon>
        <taxon>Apioideae</taxon>
        <taxon>apioid superclade</taxon>
        <taxon>Tordylieae</taxon>
        <taxon>Tordyliinae</taxon>
        <taxon>Heracleum</taxon>
    </lineage>
</organism>
<dbReference type="Pfam" id="PF00561">
    <property type="entry name" value="Abhydrolase_1"/>
    <property type="match status" value="1"/>
</dbReference>
<feature type="domain" description="AB hydrolase-1" evidence="2">
    <location>
        <begin position="67"/>
        <end position="327"/>
    </location>
</feature>
<dbReference type="Proteomes" id="UP001237642">
    <property type="component" value="Unassembled WGS sequence"/>
</dbReference>
<dbReference type="SUPFAM" id="SSF53474">
    <property type="entry name" value="alpha/beta-Hydrolases"/>
    <property type="match status" value="1"/>
</dbReference>
<reference evidence="3" key="2">
    <citation type="submission" date="2023-05" db="EMBL/GenBank/DDBJ databases">
        <authorList>
            <person name="Schelkunov M.I."/>
        </authorList>
    </citation>
    <scope>NUCLEOTIDE SEQUENCE</scope>
    <source>
        <strain evidence="3">Hsosn_3</strain>
        <tissue evidence="3">Leaf</tissue>
    </source>
</reference>
<dbReference type="PANTHER" id="PTHR45763">
    <property type="entry name" value="HYDROLASE, ALPHA/BETA FOLD FAMILY PROTEIN, EXPRESSED-RELATED"/>
    <property type="match status" value="1"/>
</dbReference>
<keyword evidence="3" id="KW-0378">Hydrolase</keyword>
<feature type="signal peptide" evidence="1">
    <location>
        <begin position="1"/>
        <end position="17"/>
    </location>
</feature>
<dbReference type="InterPro" id="IPR029058">
    <property type="entry name" value="AB_hydrolase_fold"/>
</dbReference>